<evidence type="ECO:0000256" key="1">
    <source>
        <dbReference type="SAM" id="MobiDB-lite"/>
    </source>
</evidence>
<comment type="caution">
    <text evidence="2">The sequence shown here is derived from an EMBL/GenBank/DDBJ whole genome shotgun (WGS) entry which is preliminary data.</text>
</comment>
<dbReference type="Proteomes" id="UP000252458">
    <property type="component" value="Unassembled WGS sequence"/>
</dbReference>
<protein>
    <submittedName>
        <fullName evidence="2">Uncharacterized protein</fullName>
    </submittedName>
</protein>
<proteinExistence type="predicted"/>
<dbReference type="AlphaFoldDB" id="A0A365QJX5"/>
<gene>
    <name evidence="2" type="ORF">DPV79_34830</name>
</gene>
<accession>A0A365QJX5</accession>
<evidence type="ECO:0000313" key="3">
    <source>
        <dbReference type="Proteomes" id="UP000252458"/>
    </source>
</evidence>
<sequence>MPGAAQCGSSPRRRFRDTEPIINQRGADRQPSVPRNMAARWRFREAGPHGRHRVFATGGSANRAVAILPVPARVGLLTNCKGSSDERSGLNLRCRESGIGTQSARKRSIVV</sequence>
<organism evidence="2 3">
    <name type="scientific">Burkholderia reimsis</name>
    <dbReference type="NCBI Taxonomy" id="2234132"/>
    <lineage>
        <taxon>Bacteria</taxon>
        <taxon>Pseudomonadati</taxon>
        <taxon>Pseudomonadota</taxon>
        <taxon>Betaproteobacteria</taxon>
        <taxon>Burkholderiales</taxon>
        <taxon>Burkholderiaceae</taxon>
        <taxon>Burkholderia</taxon>
    </lineage>
</organism>
<dbReference type="EMBL" id="QMFZ01000044">
    <property type="protein sequence ID" value="RBB33509.1"/>
    <property type="molecule type" value="Genomic_DNA"/>
</dbReference>
<name>A0A365QJX5_9BURK</name>
<reference evidence="2 3" key="1">
    <citation type="submission" date="2018-06" db="EMBL/GenBank/DDBJ databases">
        <title>Draft genome sequence of Burkholderia reimsis strain BE51 isolated from a French agricultural soil.</title>
        <authorList>
            <person name="Esmaeel Q."/>
        </authorList>
    </citation>
    <scope>NUCLEOTIDE SEQUENCE [LARGE SCALE GENOMIC DNA]</scope>
    <source>
        <strain evidence="2 3">BE51</strain>
    </source>
</reference>
<keyword evidence="3" id="KW-1185">Reference proteome</keyword>
<feature type="region of interest" description="Disordered" evidence="1">
    <location>
        <begin position="1"/>
        <end position="34"/>
    </location>
</feature>
<evidence type="ECO:0000313" key="2">
    <source>
        <dbReference type="EMBL" id="RBB33509.1"/>
    </source>
</evidence>